<dbReference type="CDD" id="cd23507">
    <property type="entry name" value="hydrophobin_I"/>
    <property type="match status" value="1"/>
</dbReference>
<evidence type="ECO:0000256" key="6">
    <source>
        <dbReference type="RuleBase" id="RU365009"/>
    </source>
</evidence>
<dbReference type="SMART" id="SM00075">
    <property type="entry name" value="HYDRO"/>
    <property type="match status" value="1"/>
</dbReference>
<feature type="chain" id="PRO_5023092236" description="Hydrophobin" evidence="6">
    <location>
        <begin position="19"/>
        <end position="114"/>
    </location>
</feature>
<keyword evidence="4 6" id="KW-0964">Secreted</keyword>
<dbReference type="OrthoDB" id="4225815at2759"/>
<keyword evidence="8" id="KW-1185">Reference proteome</keyword>
<evidence type="ECO:0000313" key="7">
    <source>
        <dbReference type="EMBL" id="TFL07556.1"/>
    </source>
</evidence>
<keyword evidence="6" id="KW-0732">Signal</keyword>
<evidence type="ECO:0000256" key="4">
    <source>
        <dbReference type="ARBA" id="ARBA00022525"/>
    </source>
</evidence>
<dbReference type="GO" id="GO:0009277">
    <property type="term" value="C:fungal-type cell wall"/>
    <property type="evidence" value="ECO:0007669"/>
    <property type="project" value="InterPro"/>
</dbReference>
<gene>
    <name evidence="7" type="ORF">BDV98DRAFT_588038</name>
</gene>
<evidence type="ECO:0000256" key="5">
    <source>
        <dbReference type="ARBA" id="ARBA00023157"/>
    </source>
</evidence>
<dbReference type="EMBL" id="ML178814">
    <property type="protein sequence ID" value="TFL07556.1"/>
    <property type="molecule type" value="Genomic_DNA"/>
</dbReference>
<evidence type="ECO:0000313" key="8">
    <source>
        <dbReference type="Proteomes" id="UP000305067"/>
    </source>
</evidence>
<protein>
    <recommendedName>
        <fullName evidence="6">Hydrophobin</fullName>
    </recommendedName>
</protein>
<reference evidence="7 8" key="1">
    <citation type="journal article" date="2019" name="Nat. Ecol. Evol.">
        <title>Megaphylogeny resolves global patterns of mushroom evolution.</title>
        <authorList>
            <person name="Varga T."/>
            <person name="Krizsan K."/>
            <person name="Foldi C."/>
            <person name="Dima B."/>
            <person name="Sanchez-Garcia M."/>
            <person name="Sanchez-Ramirez S."/>
            <person name="Szollosi G.J."/>
            <person name="Szarkandi J.G."/>
            <person name="Papp V."/>
            <person name="Albert L."/>
            <person name="Andreopoulos W."/>
            <person name="Angelini C."/>
            <person name="Antonin V."/>
            <person name="Barry K.W."/>
            <person name="Bougher N.L."/>
            <person name="Buchanan P."/>
            <person name="Buyck B."/>
            <person name="Bense V."/>
            <person name="Catcheside P."/>
            <person name="Chovatia M."/>
            <person name="Cooper J."/>
            <person name="Damon W."/>
            <person name="Desjardin D."/>
            <person name="Finy P."/>
            <person name="Geml J."/>
            <person name="Haridas S."/>
            <person name="Hughes K."/>
            <person name="Justo A."/>
            <person name="Karasinski D."/>
            <person name="Kautmanova I."/>
            <person name="Kiss B."/>
            <person name="Kocsube S."/>
            <person name="Kotiranta H."/>
            <person name="LaButti K.M."/>
            <person name="Lechner B.E."/>
            <person name="Liimatainen K."/>
            <person name="Lipzen A."/>
            <person name="Lukacs Z."/>
            <person name="Mihaltcheva S."/>
            <person name="Morgado L.N."/>
            <person name="Niskanen T."/>
            <person name="Noordeloos M.E."/>
            <person name="Ohm R.A."/>
            <person name="Ortiz-Santana B."/>
            <person name="Ovrebo C."/>
            <person name="Racz N."/>
            <person name="Riley R."/>
            <person name="Savchenko A."/>
            <person name="Shiryaev A."/>
            <person name="Soop K."/>
            <person name="Spirin V."/>
            <person name="Szebenyi C."/>
            <person name="Tomsovsky M."/>
            <person name="Tulloss R.E."/>
            <person name="Uehling J."/>
            <person name="Grigoriev I.V."/>
            <person name="Vagvolgyi C."/>
            <person name="Papp T."/>
            <person name="Martin F.M."/>
            <person name="Miettinen O."/>
            <person name="Hibbett D.S."/>
            <person name="Nagy L.G."/>
        </authorList>
    </citation>
    <scope>NUCLEOTIDE SEQUENCE [LARGE SCALE GENOMIC DNA]</scope>
    <source>
        <strain evidence="7 8">CBS 309.79</strain>
    </source>
</reference>
<dbReference type="InterPro" id="IPR001338">
    <property type="entry name" value="Class_I_Hydrophobin"/>
</dbReference>
<evidence type="ECO:0000256" key="1">
    <source>
        <dbReference type="ARBA" id="ARBA00004191"/>
    </source>
</evidence>
<proteinExistence type="inferred from homology"/>
<evidence type="ECO:0000256" key="3">
    <source>
        <dbReference type="ARBA" id="ARBA00022512"/>
    </source>
</evidence>
<accession>A0A5C3QZV0</accession>
<name>A0A5C3QZV0_9AGAR</name>
<dbReference type="Proteomes" id="UP000305067">
    <property type="component" value="Unassembled WGS sequence"/>
</dbReference>
<dbReference type="Pfam" id="PF01185">
    <property type="entry name" value="Hydrophobin"/>
    <property type="match status" value="1"/>
</dbReference>
<dbReference type="GO" id="GO:0005199">
    <property type="term" value="F:structural constituent of cell wall"/>
    <property type="evidence" value="ECO:0007669"/>
    <property type="project" value="InterPro"/>
</dbReference>
<sequence>MISFIVLVVAQAALLVSAAPQSESSTASTNVVNAPVEEMCSHVGGSQCCESVDVPGPEELQALISVVNFAIDQNTLVGHGCSPLIGLDATCNAQAVCCTNSYGAIFIGCNNIIL</sequence>
<evidence type="ECO:0000256" key="2">
    <source>
        <dbReference type="ARBA" id="ARBA00010446"/>
    </source>
</evidence>
<feature type="signal peptide" evidence="6">
    <location>
        <begin position="1"/>
        <end position="18"/>
    </location>
</feature>
<comment type="similarity">
    <text evidence="2 6">Belongs to the fungal hydrophobin family.</text>
</comment>
<dbReference type="AlphaFoldDB" id="A0A5C3QZV0"/>
<comment type="subcellular location">
    <subcellularLocation>
        <location evidence="1 6">Secreted</location>
        <location evidence="1 6">Cell wall</location>
    </subcellularLocation>
</comment>
<keyword evidence="3 6" id="KW-0134">Cell wall</keyword>
<keyword evidence="5 6" id="KW-1015">Disulfide bond</keyword>
<organism evidence="7 8">
    <name type="scientific">Pterulicium gracile</name>
    <dbReference type="NCBI Taxonomy" id="1884261"/>
    <lineage>
        <taxon>Eukaryota</taxon>
        <taxon>Fungi</taxon>
        <taxon>Dikarya</taxon>
        <taxon>Basidiomycota</taxon>
        <taxon>Agaricomycotina</taxon>
        <taxon>Agaricomycetes</taxon>
        <taxon>Agaricomycetidae</taxon>
        <taxon>Agaricales</taxon>
        <taxon>Pleurotineae</taxon>
        <taxon>Pterulaceae</taxon>
        <taxon>Pterulicium</taxon>
    </lineage>
</organism>